<name>A0A922A7R7_CARIL</name>
<organism evidence="1 2">
    <name type="scientific">Carya illinoinensis</name>
    <name type="common">Pecan</name>
    <dbReference type="NCBI Taxonomy" id="32201"/>
    <lineage>
        <taxon>Eukaryota</taxon>
        <taxon>Viridiplantae</taxon>
        <taxon>Streptophyta</taxon>
        <taxon>Embryophyta</taxon>
        <taxon>Tracheophyta</taxon>
        <taxon>Spermatophyta</taxon>
        <taxon>Magnoliopsida</taxon>
        <taxon>eudicotyledons</taxon>
        <taxon>Gunneridae</taxon>
        <taxon>Pentapetalae</taxon>
        <taxon>rosids</taxon>
        <taxon>fabids</taxon>
        <taxon>Fagales</taxon>
        <taxon>Juglandaceae</taxon>
        <taxon>Carya</taxon>
    </lineage>
</organism>
<protein>
    <submittedName>
        <fullName evidence="1">Uncharacterized protein</fullName>
    </submittedName>
</protein>
<dbReference type="Proteomes" id="UP000811246">
    <property type="component" value="Chromosome 16"/>
</dbReference>
<evidence type="ECO:0000313" key="1">
    <source>
        <dbReference type="EMBL" id="KAG6673008.1"/>
    </source>
</evidence>
<gene>
    <name evidence="1" type="ORF">I3842_16G088600</name>
</gene>
<reference evidence="1" key="1">
    <citation type="submission" date="2021-01" db="EMBL/GenBank/DDBJ databases">
        <authorList>
            <person name="Lovell J.T."/>
            <person name="Bentley N."/>
            <person name="Bhattarai G."/>
            <person name="Jenkins J.W."/>
            <person name="Sreedasyam A."/>
            <person name="Alarcon Y."/>
            <person name="Bock C."/>
            <person name="Boston L."/>
            <person name="Carlson J."/>
            <person name="Cervantes K."/>
            <person name="Clermont K."/>
            <person name="Krom N."/>
            <person name="Kubenka K."/>
            <person name="Mamidi S."/>
            <person name="Mattison C."/>
            <person name="Monteros M."/>
            <person name="Pisani C."/>
            <person name="Plott C."/>
            <person name="Rajasekar S."/>
            <person name="Rhein H.S."/>
            <person name="Rohla C."/>
            <person name="Song M."/>
            <person name="Hilaire R.S."/>
            <person name="Shu S."/>
            <person name="Wells L."/>
            <person name="Wang X."/>
            <person name="Webber J."/>
            <person name="Heerema R.J."/>
            <person name="Klein P."/>
            <person name="Conner P."/>
            <person name="Grauke L."/>
            <person name="Grimwood J."/>
            <person name="Schmutz J."/>
            <person name="Randall J.J."/>
        </authorList>
    </citation>
    <scope>NUCLEOTIDE SEQUENCE</scope>
    <source>
        <tissue evidence="1">Leaf</tissue>
    </source>
</reference>
<dbReference type="AlphaFoldDB" id="A0A922A7R7"/>
<dbReference type="EMBL" id="CM031840">
    <property type="protein sequence ID" value="KAG6673008.1"/>
    <property type="molecule type" value="Genomic_DNA"/>
</dbReference>
<comment type="caution">
    <text evidence="1">The sequence shown here is derived from an EMBL/GenBank/DDBJ whole genome shotgun (WGS) entry which is preliminary data.</text>
</comment>
<sequence length="58" mass="6393">MFVEKAMTFDFYEVSNVCREGDGAAHLIPTTVAAAPHLFLSTYGSKDRCKLLQLQSAI</sequence>
<evidence type="ECO:0000313" key="2">
    <source>
        <dbReference type="Proteomes" id="UP000811246"/>
    </source>
</evidence>
<accession>A0A922A7R7</accession>
<proteinExistence type="predicted"/>